<organism evidence="3 4">
    <name type="scientific">Streptomyces atriruber</name>
    <dbReference type="NCBI Taxonomy" id="545121"/>
    <lineage>
        <taxon>Bacteria</taxon>
        <taxon>Bacillati</taxon>
        <taxon>Actinomycetota</taxon>
        <taxon>Actinomycetes</taxon>
        <taxon>Kitasatosporales</taxon>
        <taxon>Streptomycetaceae</taxon>
        <taxon>Streptomyces</taxon>
    </lineage>
</organism>
<feature type="chain" id="PRO_5047222774" evidence="2">
    <location>
        <begin position="24"/>
        <end position="131"/>
    </location>
</feature>
<dbReference type="EMBL" id="JBEYXV010000017">
    <property type="protein sequence ID" value="MEU6824806.1"/>
    <property type="molecule type" value="Genomic_DNA"/>
</dbReference>
<evidence type="ECO:0000256" key="1">
    <source>
        <dbReference type="SAM" id="MobiDB-lite"/>
    </source>
</evidence>
<keyword evidence="2" id="KW-0732">Signal</keyword>
<feature type="region of interest" description="Disordered" evidence="1">
    <location>
        <begin position="25"/>
        <end position="54"/>
    </location>
</feature>
<comment type="caution">
    <text evidence="3">The sequence shown here is derived from an EMBL/GenBank/DDBJ whole genome shotgun (WGS) entry which is preliminary data.</text>
</comment>
<sequence>MRRAAIAGTAAMVVGLGAVPAIAQGHSQPDPAPAVASSAQQKASGQSEVLRSIPWKKSGRGAVKKCARHGTKYEYKVRLHNKCRSSYTYHLKIAWGPDRCKTVPGHSKRTVKWRYPGRLEKVTNGHSGGRC</sequence>
<evidence type="ECO:0000313" key="4">
    <source>
        <dbReference type="Proteomes" id="UP001551176"/>
    </source>
</evidence>
<proteinExistence type="predicted"/>
<protein>
    <submittedName>
        <fullName evidence="3">Uncharacterized protein</fullName>
    </submittedName>
</protein>
<accession>A0ABV3BUU9</accession>
<evidence type="ECO:0000313" key="3">
    <source>
        <dbReference type="EMBL" id="MEU6824806.1"/>
    </source>
</evidence>
<dbReference type="RefSeq" id="WP_359354460.1">
    <property type="nucleotide sequence ID" value="NZ_JBEYXV010000017.1"/>
</dbReference>
<reference evidence="3 4" key="1">
    <citation type="submission" date="2024-06" db="EMBL/GenBank/DDBJ databases">
        <title>The Natural Products Discovery Center: Release of the First 8490 Sequenced Strains for Exploring Actinobacteria Biosynthetic Diversity.</title>
        <authorList>
            <person name="Kalkreuter E."/>
            <person name="Kautsar S.A."/>
            <person name="Yang D."/>
            <person name="Bader C.D."/>
            <person name="Teijaro C.N."/>
            <person name="Fluegel L."/>
            <person name="Davis C.M."/>
            <person name="Simpson J.R."/>
            <person name="Lauterbach L."/>
            <person name="Steele A.D."/>
            <person name="Gui C."/>
            <person name="Meng S."/>
            <person name="Li G."/>
            <person name="Viehrig K."/>
            <person name="Ye F."/>
            <person name="Su P."/>
            <person name="Kiefer A.F."/>
            <person name="Nichols A."/>
            <person name="Cepeda A.J."/>
            <person name="Yan W."/>
            <person name="Fan B."/>
            <person name="Jiang Y."/>
            <person name="Adhikari A."/>
            <person name="Zheng C.-J."/>
            <person name="Schuster L."/>
            <person name="Cowan T.M."/>
            <person name="Smanski M.J."/>
            <person name="Chevrette M.G."/>
            <person name="De Carvalho L.P.S."/>
            <person name="Shen B."/>
        </authorList>
    </citation>
    <scope>NUCLEOTIDE SEQUENCE [LARGE SCALE GENOMIC DNA]</scope>
    <source>
        <strain evidence="3 4">NPDC046838</strain>
    </source>
</reference>
<keyword evidence="4" id="KW-1185">Reference proteome</keyword>
<feature type="compositionally biased region" description="Low complexity" evidence="1">
    <location>
        <begin position="27"/>
        <end position="47"/>
    </location>
</feature>
<evidence type="ECO:0000256" key="2">
    <source>
        <dbReference type="SAM" id="SignalP"/>
    </source>
</evidence>
<dbReference type="Proteomes" id="UP001551176">
    <property type="component" value="Unassembled WGS sequence"/>
</dbReference>
<gene>
    <name evidence="3" type="ORF">ABZ921_29605</name>
</gene>
<feature type="signal peptide" evidence="2">
    <location>
        <begin position="1"/>
        <end position="23"/>
    </location>
</feature>
<name>A0ABV3BUU9_9ACTN</name>